<proteinExistence type="inferred from homology"/>
<feature type="binding site" evidence="6">
    <location>
        <position position="401"/>
    </location>
    <ligand>
        <name>Na(+)</name>
        <dbReference type="ChEBI" id="CHEBI:29101"/>
        <label>1</label>
    </ligand>
</feature>
<keyword evidence="4 9" id="KW-1133">Transmembrane helix</keyword>
<feature type="binding site" evidence="6">
    <location>
        <position position="405"/>
    </location>
    <ligand>
        <name>Na(+)</name>
        <dbReference type="ChEBI" id="CHEBI:29101"/>
        <label>1</label>
    </ligand>
</feature>
<keyword evidence="7" id="KW-1015">Disulfide bond</keyword>
<feature type="transmembrane region" description="Helical" evidence="9">
    <location>
        <begin position="292"/>
        <end position="317"/>
    </location>
</feature>
<keyword evidence="5 9" id="KW-0472">Membrane</keyword>
<evidence type="ECO:0000256" key="3">
    <source>
        <dbReference type="ARBA" id="ARBA00022692"/>
    </source>
</evidence>
<feature type="binding site" evidence="6">
    <location>
        <position position="59"/>
    </location>
    <ligand>
        <name>Na(+)</name>
        <dbReference type="ChEBI" id="CHEBI:29101"/>
        <label>1</label>
    </ligand>
</feature>
<dbReference type="PRINTS" id="PR00176">
    <property type="entry name" value="NANEUSMPORT"/>
</dbReference>
<feature type="transmembrane region" description="Helical" evidence="9">
    <location>
        <begin position="247"/>
        <end position="267"/>
    </location>
</feature>
<dbReference type="AlphaFoldDB" id="A0AAV2TF18"/>
<keyword evidence="8" id="KW-0769">Symport</keyword>
<evidence type="ECO:0000256" key="8">
    <source>
        <dbReference type="RuleBase" id="RU003732"/>
    </source>
</evidence>
<organism evidence="10 11">
    <name type="scientific">Calicophoron daubneyi</name>
    <name type="common">Rumen fluke</name>
    <name type="synonym">Paramphistomum daubneyi</name>
    <dbReference type="NCBI Taxonomy" id="300641"/>
    <lineage>
        <taxon>Eukaryota</taxon>
        <taxon>Metazoa</taxon>
        <taxon>Spiralia</taxon>
        <taxon>Lophotrochozoa</taxon>
        <taxon>Platyhelminthes</taxon>
        <taxon>Trematoda</taxon>
        <taxon>Digenea</taxon>
        <taxon>Plagiorchiida</taxon>
        <taxon>Pronocephalata</taxon>
        <taxon>Paramphistomoidea</taxon>
        <taxon>Paramphistomidae</taxon>
        <taxon>Calicophoron</taxon>
    </lineage>
</organism>
<dbReference type="InterPro" id="IPR000175">
    <property type="entry name" value="Na/ntran_symport"/>
</dbReference>
<dbReference type="PANTHER" id="PTHR11616:SF241">
    <property type="entry name" value="SODIUM- AND CHLORIDE-DEPENDENT GLYCINE TRANSPORTER 2"/>
    <property type="match status" value="1"/>
</dbReference>
<dbReference type="PROSITE" id="PS50267">
    <property type="entry name" value="NA_NEUROTRAN_SYMP_3"/>
    <property type="match status" value="1"/>
</dbReference>
<comment type="similarity">
    <text evidence="8">Belongs to the sodium:neurotransmitter symporter (SNF) (TC 2.A.22) family.</text>
</comment>
<feature type="binding site" evidence="6">
    <location>
        <position position="63"/>
    </location>
    <ligand>
        <name>Na(+)</name>
        <dbReference type="ChEBI" id="CHEBI:29101"/>
        <label>1</label>
    </ligand>
</feature>
<keyword evidence="3 8" id="KW-0812">Transmembrane</keyword>
<dbReference type="GO" id="GO:0005886">
    <property type="term" value="C:plasma membrane"/>
    <property type="evidence" value="ECO:0007669"/>
    <property type="project" value="TreeGrafter"/>
</dbReference>
<feature type="binding site" evidence="6">
    <location>
        <position position="56"/>
    </location>
    <ligand>
        <name>Na(+)</name>
        <dbReference type="ChEBI" id="CHEBI:29101"/>
        <label>1</label>
    </ligand>
</feature>
<evidence type="ECO:0000313" key="11">
    <source>
        <dbReference type="Proteomes" id="UP001497525"/>
    </source>
</evidence>
<feature type="transmembrane region" description="Helical" evidence="9">
    <location>
        <begin position="543"/>
        <end position="569"/>
    </location>
</feature>
<keyword evidence="6" id="KW-0915">Sodium</keyword>
<evidence type="ECO:0000256" key="1">
    <source>
        <dbReference type="ARBA" id="ARBA00004141"/>
    </source>
</evidence>
<sequence length="620" mass="69538">MSGSARASDELDLDPSVVGRRKRQGEGISSLPIKAKPHTERSQWGKQIEFVLTCIGYSVGLGNIWRFPYLCMRYGGGAFLVPYLLSLAICGISLFLMETAIGQSTGLSTIRIFNMIPFFKGLGWCMVSASGILSIYYNILIAYVLYFLVMSFNWDLPWSTCGNAWNTHNCFTYKHENFTRTEMSNETSSSGHRASAAEEFWRFNVLEVSPNIETIGGIHWKLLLAMIAAWALTFICMCRGIRSSGKVVYFTATAPYVLLTVILIRGITLEGSWTGLEFYIFPNWTQLRNIEVWIAAATQIFYSLGPAWGGLITFASYNRFQHNVMRDAIIIPVVCALTSIYGGFAIFSVIGHLMHVTGQRDTTELVRQGPGLAFIAYPQALTQLPGAVFWSVLFFVTLLTLGLDSQFATLEAVTTGLTDRFPSTVGQHHALVTLAVCLIEFVLGLILVTRAGFYYFELFDNYATAFSVVVIGFLESLVISYLYGAQRLLHDVECMVGKLRRSTHIWWLVNWYVLVPMMTFAIIVSTFVNHAQAAASERKRFPIWAIISGWIIACLSFIPFPIMAAFTTWHHGLNWKKLFVPSDEWQKLVDTRKAAINVALVEEDLSNGNRHHALAFQPES</sequence>
<dbReference type="SUPFAM" id="SSF161070">
    <property type="entry name" value="SNF-like"/>
    <property type="match status" value="1"/>
</dbReference>
<evidence type="ECO:0000256" key="6">
    <source>
        <dbReference type="PIRSR" id="PIRSR600175-1"/>
    </source>
</evidence>
<feature type="transmembrane region" description="Helical" evidence="9">
    <location>
        <begin position="122"/>
        <end position="149"/>
    </location>
</feature>
<evidence type="ECO:0000256" key="7">
    <source>
        <dbReference type="PIRSR" id="PIRSR600175-2"/>
    </source>
</evidence>
<feature type="transmembrane region" description="Helical" evidence="9">
    <location>
        <begin position="431"/>
        <end position="456"/>
    </location>
</feature>
<dbReference type="Pfam" id="PF00209">
    <property type="entry name" value="SNF"/>
    <property type="match status" value="1"/>
</dbReference>
<gene>
    <name evidence="10" type="ORF">CDAUBV1_LOCUS10086</name>
</gene>
<evidence type="ECO:0000256" key="2">
    <source>
        <dbReference type="ARBA" id="ARBA00022448"/>
    </source>
</evidence>
<feature type="transmembrane region" description="Helical" evidence="9">
    <location>
        <begin position="462"/>
        <end position="484"/>
    </location>
</feature>
<feature type="disulfide bond" evidence="7">
    <location>
        <begin position="161"/>
        <end position="170"/>
    </location>
</feature>
<comment type="subcellular location">
    <subcellularLocation>
        <location evidence="1">Membrane</location>
        <topology evidence="1">Multi-pass membrane protein</topology>
    </subcellularLocation>
</comment>
<dbReference type="PANTHER" id="PTHR11616">
    <property type="entry name" value="SODIUM/CHLORIDE DEPENDENT TRANSPORTER"/>
    <property type="match status" value="1"/>
</dbReference>
<dbReference type="Proteomes" id="UP001497525">
    <property type="component" value="Unassembled WGS sequence"/>
</dbReference>
<keyword evidence="2 8" id="KW-0813">Transport</keyword>
<feature type="binding site" evidence="6">
    <location>
        <position position="404"/>
    </location>
    <ligand>
        <name>Na(+)</name>
        <dbReference type="ChEBI" id="CHEBI:29101"/>
        <label>1</label>
    </ligand>
</feature>
<feature type="transmembrane region" description="Helical" evidence="9">
    <location>
        <begin position="329"/>
        <end position="350"/>
    </location>
</feature>
<feature type="transmembrane region" description="Helical" evidence="9">
    <location>
        <begin position="50"/>
        <end position="68"/>
    </location>
</feature>
<dbReference type="EMBL" id="CAXLJL010000279">
    <property type="protein sequence ID" value="CAL5135983.1"/>
    <property type="molecule type" value="Genomic_DNA"/>
</dbReference>
<feature type="transmembrane region" description="Helical" evidence="9">
    <location>
        <begin position="218"/>
        <end position="235"/>
    </location>
</feature>
<dbReference type="GO" id="GO:0005283">
    <property type="term" value="F:amino acid:sodium symporter activity"/>
    <property type="evidence" value="ECO:0007669"/>
    <property type="project" value="TreeGrafter"/>
</dbReference>
<dbReference type="PROSITE" id="PS00610">
    <property type="entry name" value="NA_NEUROTRAN_SYMP_1"/>
    <property type="match status" value="1"/>
</dbReference>
<feature type="binding site" evidence="6">
    <location>
        <position position="303"/>
    </location>
    <ligand>
        <name>Na(+)</name>
        <dbReference type="ChEBI" id="CHEBI:29101"/>
        <label>1</label>
    </ligand>
</feature>
<feature type="transmembrane region" description="Helical" evidence="9">
    <location>
        <begin position="387"/>
        <end position="410"/>
    </location>
</feature>
<keyword evidence="6" id="KW-0479">Metal-binding</keyword>
<accession>A0AAV2TF18</accession>
<evidence type="ECO:0000313" key="10">
    <source>
        <dbReference type="EMBL" id="CAL5135983.1"/>
    </source>
</evidence>
<dbReference type="GO" id="GO:0046872">
    <property type="term" value="F:metal ion binding"/>
    <property type="evidence" value="ECO:0007669"/>
    <property type="project" value="UniProtKB-KW"/>
</dbReference>
<dbReference type="GO" id="GO:0089718">
    <property type="term" value="P:amino acid import across plasma membrane"/>
    <property type="evidence" value="ECO:0007669"/>
    <property type="project" value="TreeGrafter"/>
</dbReference>
<reference evidence="10" key="1">
    <citation type="submission" date="2024-06" db="EMBL/GenBank/DDBJ databases">
        <authorList>
            <person name="Liu X."/>
            <person name="Lenzi L."/>
            <person name="Haldenby T S."/>
            <person name="Uol C."/>
        </authorList>
    </citation>
    <scope>NUCLEOTIDE SEQUENCE</scope>
</reference>
<protein>
    <recommendedName>
        <fullName evidence="8">Transporter</fullName>
    </recommendedName>
</protein>
<evidence type="ECO:0000256" key="5">
    <source>
        <dbReference type="ARBA" id="ARBA00023136"/>
    </source>
</evidence>
<name>A0AAV2TF18_CALDB</name>
<feature type="transmembrane region" description="Helical" evidence="9">
    <location>
        <begin position="80"/>
        <end position="101"/>
    </location>
</feature>
<feature type="transmembrane region" description="Helical" evidence="9">
    <location>
        <begin position="505"/>
        <end position="528"/>
    </location>
</feature>
<comment type="caution">
    <text evidence="10">The sequence shown here is derived from an EMBL/GenBank/DDBJ whole genome shotgun (WGS) entry which is preliminary data.</text>
</comment>
<evidence type="ECO:0000256" key="9">
    <source>
        <dbReference type="SAM" id="Phobius"/>
    </source>
</evidence>
<evidence type="ECO:0000256" key="4">
    <source>
        <dbReference type="ARBA" id="ARBA00022989"/>
    </source>
</evidence>
<dbReference type="InterPro" id="IPR037272">
    <property type="entry name" value="SNS_sf"/>
</dbReference>